<reference evidence="4" key="1">
    <citation type="submission" date="2016-10" db="EMBL/GenBank/DDBJ databases">
        <authorList>
            <person name="Varghese N."/>
            <person name="Submissions S."/>
        </authorList>
    </citation>
    <scope>NUCLEOTIDE SEQUENCE [LARGE SCALE GENOMIC DNA]</scope>
    <source>
        <strain evidence="4">DSM 3695</strain>
    </source>
</reference>
<dbReference type="Proteomes" id="UP000199310">
    <property type="component" value="Unassembled WGS sequence"/>
</dbReference>
<name>A0A1I0S7R7_9BACT</name>
<dbReference type="InterPro" id="IPR001509">
    <property type="entry name" value="Epimerase_deHydtase"/>
</dbReference>
<protein>
    <submittedName>
        <fullName evidence="3">Uncharacterized conserved protein YbjT, contains NAD(P)-binding and DUF2867 domains</fullName>
    </submittedName>
</protein>
<proteinExistence type="predicted"/>
<dbReference type="SUPFAM" id="SSF51735">
    <property type="entry name" value="NAD(P)-binding Rossmann-fold domains"/>
    <property type="match status" value="1"/>
</dbReference>
<evidence type="ECO:0000256" key="1">
    <source>
        <dbReference type="ARBA" id="ARBA00004370"/>
    </source>
</evidence>
<dbReference type="PANTHER" id="PTHR14097:SF8">
    <property type="entry name" value="NAD(P)-BINDING DOMAIN-CONTAINING PROTEIN"/>
    <property type="match status" value="1"/>
</dbReference>
<dbReference type="EMBL" id="FOJG01000002">
    <property type="protein sequence ID" value="SEW51763.1"/>
    <property type="molecule type" value="Genomic_DNA"/>
</dbReference>
<dbReference type="PANTHER" id="PTHR14097">
    <property type="entry name" value="OXIDOREDUCTASE HTATIP2"/>
    <property type="match status" value="1"/>
</dbReference>
<evidence type="ECO:0000313" key="3">
    <source>
        <dbReference type="EMBL" id="SEW51763.1"/>
    </source>
</evidence>
<dbReference type="STRING" id="29529.SAMN04488122_4490"/>
<dbReference type="Pfam" id="PF01370">
    <property type="entry name" value="Epimerase"/>
    <property type="match status" value="1"/>
</dbReference>
<organism evidence="3 4">
    <name type="scientific">Chitinophaga arvensicola</name>
    <dbReference type="NCBI Taxonomy" id="29529"/>
    <lineage>
        <taxon>Bacteria</taxon>
        <taxon>Pseudomonadati</taxon>
        <taxon>Bacteroidota</taxon>
        <taxon>Chitinophagia</taxon>
        <taxon>Chitinophagales</taxon>
        <taxon>Chitinophagaceae</taxon>
        <taxon>Chitinophaga</taxon>
    </lineage>
</organism>
<accession>A0A1I0S7R7</accession>
<keyword evidence="4" id="KW-1185">Reference proteome</keyword>
<dbReference type="Gene3D" id="3.40.50.720">
    <property type="entry name" value="NAD(P)-binding Rossmann-like Domain"/>
    <property type="match status" value="1"/>
</dbReference>
<sequence length="222" mass="24359">MGIKVIITGATGLVGEGVLLECLSHPDVTAVLSVSRKPSGRQHPKLKECIVADFTQLDGVAAQFAGYDACFYCAGISSRGMKEADYHHITYDLTLHFAQQLLALNPELTFCFISGSHTDSTGKGKIMWARVKGQTELALMKLPFKKEYNFRPGFMKPSPGQQNIKGYYKVISWMFPFLRAVFPGQAITLKEVGQAMINSVLYGSDKQTLEVKDIASLAKVSS</sequence>
<comment type="subcellular location">
    <subcellularLocation>
        <location evidence="1">Membrane</location>
    </subcellularLocation>
</comment>
<gene>
    <name evidence="3" type="ORF">SAMN04488122_4490</name>
</gene>
<dbReference type="RefSeq" id="WP_089898221.1">
    <property type="nucleotide sequence ID" value="NZ_FOJG01000002.1"/>
</dbReference>
<dbReference type="AlphaFoldDB" id="A0A1I0S7R7"/>
<dbReference type="OrthoDB" id="9798632at2"/>
<dbReference type="GO" id="GO:0016020">
    <property type="term" value="C:membrane"/>
    <property type="evidence" value="ECO:0007669"/>
    <property type="project" value="UniProtKB-SubCell"/>
</dbReference>
<evidence type="ECO:0000259" key="2">
    <source>
        <dbReference type="Pfam" id="PF01370"/>
    </source>
</evidence>
<evidence type="ECO:0000313" key="4">
    <source>
        <dbReference type="Proteomes" id="UP000199310"/>
    </source>
</evidence>
<dbReference type="InterPro" id="IPR036291">
    <property type="entry name" value="NAD(P)-bd_dom_sf"/>
</dbReference>
<feature type="domain" description="NAD-dependent epimerase/dehydratase" evidence="2">
    <location>
        <begin position="5"/>
        <end position="116"/>
    </location>
</feature>